<protein>
    <submittedName>
        <fullName evidence="3">Transposase</fullName>
    </submittedName>
</protein>
<reference evidence="1 2" key="2">
    <citation type="submission" date="2018-11" db="EMBL/GenBank/DDBJ databases">
        <authorList>
            <consortium name="Pathogen Informatics"/>
        </authorList>
    </citation>
    <scope>NUCLEOTIDE SEQUENCE [LARGE SCALE GENOMIC DNA]</scope>
</reference>
<reference evidence="3" key="1">
    <citation type="submission" date="2017-02" db="UniProtKB">
        <authorList>
            <consortium name="WormBaseParasite"/>
        </authorList>
    </citation>
    <scope>IDENTIFICATION</scope>
</reference>
<organism evidence="3">
    <name type="scientific">Brugia pahangi</name>
    <name type="common">Filarial nematode worm</name>
    <dbReference type="NCBI Taxonomy" id="6280"/>
    <lineage>
        <taxon>Eukaryota</taxon>
        <taxon>Metazoa</taxon>
        <taxon>Ecdysozoa</taxon>
        <taxon>Nematoda</taxon>
        <taxon>Chromadorea</taxon>
        <taxon>Rhabditida</taxon>
        <taxon>Spirurina</taxon>
        <taxon>Spiruromorpha</taxon>
        <taxon>Filarioidea</taxon>
        <taxon>Onchocercidae</taxon>
        <taxon>Brugia</taxon>
    </lineage>
</organism>
<sequence length="94" mass="10565">MNERINKWTTEQQRIGQRNVLRQCHGDGILRQTVLVRSLKGSNEADVHPIAKQTNVCACACAHMFSVQGHSLFRTSSSSSHINNYLHLSSSIYP</sequence>
<accession>A0A0N4T948</accession>
<gene>
    <name evidence="1" type="ORF">BPAG_LOCUS4699</name>
</gene>
<proteinExistence type="predicted"/>
<dbReference type="AlphaFoldDB" id="A0A0N4T948"/>
<dbReference type="EMBL" id="UZAD01002552">
    <property type="protein sequence ID" value="VDN85885.1"/>
    <property type="molecule type" value="Genomic_DNA"/>
</dbReference>
<keyword evidence="2" id="KW-1185">Reference proteome</keyword>
<dbReference type="WBParaSite" id="BPAG_0000473501-mRNA-1">
    <property type="protein sequence ID" value="BPAG_0000473501-mRNA-1"/>
    <property type="gene ID" value="BPAG_0000473501"/>
</dbReference>
<evidence type="ECO:0000313" key="2">
    <source>
        <dbReference type="Proteomes" id="UP000278627"/>
    </source>
</evidence>
<evidence type="ECO:0000313" key="3">
    <source>
        <dbReference type="WBParaSite" id="BPAG_0000473501-mRNA-1"/>
    </source>
</evidence>
<evidence type="ECO:0000313" key="1">
    <source>
        <dbReference type="EMBL" id="VDN85885.1"/>
    </source>
</evidence>
<dbReference type="Proteomes" id="UP000278627">
    <property type="component" value="Unassembled WGS sequence"/>
</dbReference>
<name>A0A0N4T948_BRUPA</name>